<evidence type="ECO:0000256" key="2">
    <source>
        <dbReference type="ARBA" id="ARBA00023125"/>
    </source>
</evidence>
<evidence type="ECO:0000259" key="6">
    <source>
        <dbReference type="PROSITE" id="PS51077"/>
    </source>
</evidence>
<evidence type="ECO:0000259" key="7">
    <source>
        <dbReference type="PROSITE" id="PS51078"/>
    </source>
</evidence>
<dbReference type="PANTHER" id="PTHR30136">
    <property type="entry name" value="HELIX-TURN-HELIX TRANSCRIPTIONAL REGULATOR, ICLR FAMILY"/>
    <property type="match status" value="1"/>
</dbReference>
<dbReference type="InterPro" id="IPR036390">
    <property type="entry name" value="WH_DNA-bd_sf"/>
</dbReference>
<protein>
    <recommendedName>
        <fullName evidence="5">Glycerol operon regulatory protein</fullName>
    </recommendedName>
</protein>
<dbReference type="Gene3D" id="3.30.450.40">
    <property type="match status" value="2"/>
</dbReference>
<dbReference type="AlphaFoldDB" id="A0A1X9MHR8"/>
<feature type="domain" description="IclR-ED" evidence="7">
    <location>
        <begin position="71"/>
        <end position="253"/>
    </location>
</feature>
<dbReference type="Proteomes" id="UP000193006">
    <property type="component" value="Chromosome"/>
</dbReference>
<dbReference type="FunFam" id="1.10.10.10:FF:000056">
    <property type="entry name" value="IclR family transcriptional regulator"/>
    <property type="match status" value="1"/>
</dbReference>
<dbReference type="PANTHER" id="PTHR30136:SF24">
    <property type="entry name" value="HTH-TYPE TRANSCRIPTIONAL REPRESSOR ALLR"/>
    <property type="match status" value="1"/>
</dbReference>
<evidence type="ECO:0000313" key="9">
    <source>
        <dbReference type="Proteomes" id="UP000193006"/>
    </source>
</evidence>
<evidence type="ECO:0000256" key="1">
    <source>
        <dbReference type="ARBA" id="ARBA00023015"/>
    </source>
</evidence>
<dbReference type="Pfam" id="PF01614">
    <property type="entry name" value="IclR_C"/>
    <property type="match status" value="2"/>
</dbReference>
<evidence type="ECO:0000256" key="4">
    <source>
        <dbReference type="ARBA" id="ARBA00058938"/>
    </source>
</evidence>
<dbReference type="SUPFAM" id="SSF46785">
    <property type="entry name" value="Winged helix' DNA-binding domain"/>
    <property type="match status" value="2"/>
</dbReference>
<evidence type="ECO:0000313" key="8">
    <source>
        <dbReference type="EMBL" id="ARK30022.1"/>
    </source>
</evidence>
<dbReference type="STRING" id="199441.BkAM31D_09215"/>
<dbReference type="PROSITE" id="PS51078">
    <property type="entry name" value="ICLR_ED"/>
    <property type="match status" value="2"/>
</dbReference>
<proteinExistence type="predicted"/>
<dbReference type="InterPro" id="IPR050707">
    <property type="entry name" value="HTH_MetabolicPath_Reg"/>
</dbReference>
<feature type="domain" description="HTH iclR-type" evidence="6">
    <location>
        <begin position="8"/>
        <end position="70"/>
    </location>
</feature>
<dbReference type="GO" id="GO:0003677">
    <property type="term" value="F:DNA binding"/>
    <property type="evidence" value="ECO:0007669"/>
    <property type="project" value="UniProtKB-KW"/>
</dbReference>
<comment type="function">
    <text evidence="4">May be an activator protein for the gylABX operon.</text>
</comment>
<feature type="domain" description="HTH iclR-type" evidence="6">
    <location>
        <begin position="289"/>
        <end position="350"/>
    </location>
</feature>
<reference evidence="8 9" key="1">
    <citation type="submission" date="2017-04" db="EMBL/GenBank/DDBJ databases">
        <title>Bacillus krulwichiae AM31D Genome sequencing and assembly.</title>
        <authorList>
            <person name="Krulwich T.A."/>
            <person name="Anastor L."/>
            <person name="Ehrlich R."/>
            <person name="Ehrlich G.D."/>
            <person name="Janto B."/>
        </authorList>
    </citation>
    <scope>NUCLEOTIDE SEQUENCE [LARGE SCALE GENOMIC DNA]</scope>
    <source>
        <strain evidence="8 9">AM31D</strain>
    </source>
</reference>
<feature type="domain" description="IclR-ED" evidence="7">
    <location>
        <begin position="351"/>
        <end position="534"/>
    </location>
</feature>
<dbReference type="SMART" id="SM00346">
    <property type="entry name" value="HTH_ICLR"/>
    <property type="match status" value="2"/>
</dbReference>
<dbReference type="InterPro" id="IPR005471">
    <property type="entry name" value="Tscrpt_reg_IclR_N"/>
</dbReference>
<dbReference type="InterPro" id="IPR036388">
    <property type="entry name" value="WH-like_DNA-bd_sf"/>
</dbReference>
<dbReference type="PROSITE" id="PS51077">
    <property type="entry name" value="HTH_ICLR"/>
    <property type="match status" value="2"/>
</dbReference>
<dbReference type="RefSeq" id="WP_157076771.1">
    <property type="nucleotide sequence ID" value="NZ_CP020814.1"/>
</dbReference>
<dbReference type="Gene3D" id="1.10.10.10">
    <property type="entry name" value="Winged helix-like DNA-binding domain superfamily/Winged helix DNA-binding domain"/>
    <property type="match status" value="2"/>
</dbReference>
<dbReference type="SUPFAM" id="SSF55781">
    <property type="entry name" value="GAF domain-like"/>
    <property type="match status" value="2"/>
</dbReference>
<dbReference type="GO" id="GO:0003700">
    <property type="term" value="F:DNA-binding transcription factor activity"/>
    <property type="evidence" value="ECO:0007669"/>
    <property type="project" value="TreeGrafter"/>
</dbReference>
<gene>
    <name evidence="8" type="primary">kdgR_3</name>
    <name evidence="8" type="ORF">BkAM31D_09215</name>
</gene>
<evidence type="ECO:0000256" key="3">
    <source>
        <dbReference type="ARBA" id="ARBA00023163"/>
    </source>
</evidence>
<dbReference type="EMBL" id="CP020814">
    <property type="protein sequence ID" value="ARK30022.1"/>
    <property type="molecule type" value="Genomic_DNA"/>
</dbReference>
<dbReference type="Pfam" id="PF09339">
    <property type="entry name" value="HTH_IclR"/>
    <property type="match status" value="2"/>
</dbReference>
<evidence type="ECO:0000256" key="5">
    <source>
        <dbReference type="ARBA" id="ARBA00070406"/>
    </source>
</evidence>
<keyword evidence="1" id="KW-0805">Transcription regulation</keyword>
<dbReference type="InterPro" id="IPR029016">
    <property type="entry name" value="GAF-like_dom_sf"/>
</dbReference>
<name>A0A1X9MHR8_9BACI</name>
<dbReference type="InterPro" id="IPR014757">
    <property type="entry name" value="Tscrpt_reg_IclR_C"/>
</dbReference>
<keyword evidence="3" id="KW-0804">Transcription</keyword>
<dbReference type="GO" id="GO:0045892">
    <property type="term" value="P:negative regulation of DNA-templated transcription"/>
    <property type="evidence" value="ECO:0007669"/>
    <property type="project" value="TreeGrafter"/>
</dbReference>
<accession>A0A1X9MHR8</accession>
<sequence>MSTTKRKYSSLENALRLLTIFSMDRSELPLVKIAGELEIALSTAHRLVHTLASEGFINKDPYTKLYSPGVSILSLSHLLSSKMIILQEIIPIMKKLTKITGETSHICILDGTEVVYLHKEECPHPIRLLSHSGRRNPSYCTSSGQAILAYQTEEDINQVIKHGLYPYTNKTITNPDVFMSVLKSIKKSGYVISNQELHNGVISIGAPIFNANHEVIASINIAGPIERMTNMRLNQLVDYVKEASDHISKIVKKQNSLFSTATERKKATNRTLYKQQQFLANDIDSKSTLSSVKNAMKILRLFTSNRVTLGVTEISKQIGISKSSAHRLISTLLDYRFLQKAPNHQYTLGLGLLTLGGIVTEQKGIYKETLPKLEALVSRLGESAHLAVIEDKSIVYLHKIECDHPVRLFSDIGKRNPIYCTGSGLALLAFQSEENIRKMIENVELQSYTNKTTTNRLELQWWLDQIKIDGYVIAEETFYEGVVSIAAPIRDYTNEVIASVCVVGPMSRVTNDKYPLFVGEVTRTAERISSILGHYEHDD</sequence>
<keyword evidence="2" id="KW-0238">DNA-binding</keyword>
<dbReference type="KEGG" id="bkw:BkAM31D_09215"/>
<keyword evidence="9" id="KW-1185">Reference proteome</keyword>
<organism evidence="8 9">
    <name type="scientific">Halalkalibacter krulwichiae</name>
    <dbReference type="NCBI Taxonomy" id="199441"/>
    <lineage>
        <taxon>Bacteria</taxon>
        <taxon>Bacillati</taxon>
        <taxon>Bacillota</taxon>
        <taxon>Bacilli</taxon>
        <taxon>Bacillales</taxon>
        <taxon>Bacillaceae</taxon>
        <taxon>Halalkalibacter</taxon>
    </lineage>
</organism>